<accession>A0ABT0W276</accession>
<dbReference type="CDD" id="cd13585">
    <property type="entry name" value="PBP2_TMBP_like"/>
    <property type="match status" value="1"/>
</dbReference>
<dbReference type="PROSITE" id="PS51257">
    <property type="entry name" value="PROKAR_LIPOPROTEIN"/>
    <property type="match status" value="1"/>
</dbReference>
<keyword evidence="3" id="KW-1185">Reference proteome</keyword>
<proteinExistence type="predicted"/>
<evidence type="ECO:0000313" key="2">
    <source>
        <dbReference type="EMBL" id="MCM2517687.1"/>
    </source>
</evidence>
<dbReference type="SUPFAM" id="SSF53850">
    <property type="entry name" value="Periplasmic binding protein-like II"/>
    <property type="match status" value="1"/>
</dbReference>
<name>A0ABT0W276_STRGI</name>
<feature type="signal peptide" evidence="1">
    <location>
        <begin position="1"/>
        <end position="24"/>
    </location>
</feature>
<dbReference type="Proteomes" id="UP001523263">
    <property type="component" value="Unassembled WGS sequence"/>
</dbReference>
<dbReference type="PANTHER" id="PTHR43649:SF16">
    <property type="entry name" value="SUGAR-BINDING LIPOPROTEIN"/>
    <property type="match status" value="1"/>
</dbReference>
<dbReference type="Pfam" id="PF01547">
    <property type="entry name" value="SBP_bac_1"/>
    <property type="match status" value="1"/>
</dbReference>
<protein>
    <submittedName>
        <fullName evidence="2">Sugar ABC transporter substrate-binding protein</fullName>
    </submittedName>
</protein>
<dbReference type="RefSeq" id="WP_251100115.1">
    <property type="nucleotide sequence ID" value="NZ_JAMQBH010000025.1"/>
</dbReference>
<dbReference type="EMBL" id="JAMQBH010000025">
    <property type="protein sequence ID" value="MCM2517687.1"/>
    <property type="molecule type" value="Genomic_DNA"/>
</dbReference>
<feature type="chain" id="PRO_5046820395" evidence="1">
    <location>
        <begin position="25"/>
        <end position="447"/>
    </location>
</feature>
<dbReference type="InterPro" id="IPR006059">
    <property type="entry name" value="SBP"/>
</dbReference>
<gene>
    <name evidence="2" type="ORF">NC658_31305</name>
</gene>
<evidence type="ECO:0000313" key="3">
    <source>
        <dbReference type="Proteomes" id="UP001523263"/>
    </source>
</evidence>
<keyword evidence="1" id="KW-0732">Signal</keyword>
<dbReference type="PANTHER" id="PTHR43649">
    <property type="entry name" value="ARABINOSE-BINDING PROTEIN-RELATED"/>
    <property type="match status" value="1"/>
</dbReference>
<dbReference type="InterPro" id="IPR050490">
    <property type="entry name" value="Bact_solute-bd_prot1"/>
</dbReference>
<evidence type="ECO:0000256" key="1">
    <source>
        <dbReference type="SAM" id="SignalP"/>
    </source>
</evidence>
<reference evidence="2 3" key="1">
    <citation type="submission" date="2022-06" db="EMBL/GenBank/DDBJ databases">
        <title>Whole genome sequence of Streptomyces griseoincarnatus RB7AG.</title>
        <authorList>
            <person name="Ray L."/>
            <person name="Behera S."/>
            <person name="Panda A.N."/>
        </authorList>
    </citation>
    <scope>NUCLEOTIDE SEQUENCE [LARGE SCALE GENOMIC DNA]</scope>
    <source>
        <strain evidence="2 3">RB7AG</strain>
    </source>
</reference>
<organism evidence="2 3">
    <name type="scientific">Streptomyces griseoincarnatus</name>
    <dbReference type="NCBI Taxonomy" id="29305"/>
    <lineage>
        <taxon>Bacteria</taxon>
        <taxon>Bacillati</taxon>
        <taxon>Actinomycetota</taxon>
        <taxon>Actinomycetes</taxon>
        <taxon>Kitasatosporales</taxon>
        <taxon>Streptomycetaceae</taxon>
        <taxon>Streptomyces</taxon>
        <taxon>Streptomyces griseoincarnatus group</taxon>
    </lineage>
</organism>
<dbReference type="Gene3D" id="3.40.190.10">
    <property type="entry name" value="Periplasmic binding protein-like II"/>
    <property type="match status" value="1"/>
</dbReference>
<comment type="caution">
    <text evidence="2">The sequence shown here is derived from an EMBL/GenBank/DDBJ whole genome shotgun (WGS) entry which is preliminary data.</text>
</comment>
<sequence>MRSTGIRRTLLALGVGALALTACGSDGDDAADGRTRITVNCMPPKSAKVDRQFFEEETAAFEKKNPDIDVVPHDAFPCQDPKTFDAKLAGGQMEDVFYTYFTDARHVVDIGQAADLTPYVEELKSYDTVQRQLRDIYTVDGKIYGIPRTGYSMGLIYNRELFEKAGLDPDAPPATWDEVRTAARRIAALGDGVVGYADYSAQNQGGWHFTAELYSRGGDVVSADGKKATVDTPEGRAVLRTLHDMRWKDESMGSKQLLVINDAQQMMGSGKLGMYLAAPDNIPILVKEKGAEYKNIAIAPMPGGKATLVGGDGYMFSKKATPEQIRAGLKWLDHMFLTPGDGFLGDYARAKKQDAPVGLPEPRLFTGAADARDQQVKKANANVPVENYQAFLDGNQKLEMKIEPPHAQQLYSVLDGVVSAVLTKEDADVDQLLKDASGKIDGILSRS</sequence>